<dbReference type="EMBL" id="JAKLTN010000002">
    <property type="protein sequence ID" value="MCG2577763.1"/>
    <property type="molecule type" value="Genomic_DNA"/>
</dbReference>
<protein>
    <submittedName>
        <fullName evidence="2">Hydrolase 1, exosortase A system-associated</fullName>
    </submittedName>
</protein>
<dbReference type="NCBIfam" id="TIGR03100">
    <property type="entry name" value="hydr1_PEP"/>
    <property type="match status" value="1"/>
</dbReference>
<evidence type="ECO:0000259" key="1">
    <source>
        <dbReference type="Pfam" id="PF12146"/>
    </source>
</evidence>
<dbReference type="InterPro" id="IPR017531">
    <property type="entry name" value="Hydrolase-1_PEP"/>
</dbReference>
<keyword evidence="3" id="KW-1185">Reference proteome</keyword>
<organism evidence="2 3">
    <name type="scientific">Dechloromonas hankyongensis</name>
    <dbReference type="NCBI Taxonomy" id="2908002"/>
    <lineage>
        <taxon>Bacteria</taxon>
        <taxon>Pseudomonadati</taxon>
        <taxon>Pseudomonadota</taxon>
        <taxon>Betaproteobacteria</taxon>
        <taxon>Rhodocyclales</taxon>
        <taxon>Azonexaceae</taxon>
        <taxon>Dechloromonas</taxon>
    </lineage>
</organism>
<proteinExistence type="predicted"/>
<dbReference type="SUPFAM" id="SSF53474">
    <property type="entry name" value="alpha/beta-Hydrolases"/>
    <property type="match status" value="1"/>
</dbReference>
<dbReference type="InterPro" id="IPR029058">
    <property type="entry name" value="AB_hydrolase_fold"/>
</dbReference>
<keyword evidence="2" id="KW-0378">Hydrolase</keyword>
<dbReference type="Pfam" id="PF12146">
    <property type="entry name" value="Hydrolase_4"/>
    <property type="match status" value="1"/>
</dbReference>
<name>A0ABS9K3N8_9RHOO</name>
<dbReference type="RefSeq" id="WP_275711096.1">
    <property type="nucleotide sequence ID" value="NZ_JAKLTN010000002.1"/>
</dbReference>
<comment type="caution">
    <text evidence="2">The sequence shown here is derived from an EMBL/GenBank/DDBJ whole genome shotgun (WGS) entry which is preliminary data.</text>
</comment>
<sequence>MKVVDDAFVFRCGGESLLAMVCAPEVSQKIGVLIVVGGPQYRVGSHRQFLLLARSLAAAGYPAMRFDFRGMGDSTGELRNFEQVGEDIEMAIDAFIARYPHIRKIVLWGLCDAASASLMYRYQHGDDRLAGFCLLNPWVRSEVTLARTQIKHYYRKRLLELAFWKKLLSGQLVIVGALKGLMDSLLSLRKKSDKSAQGRIPSFQEQMGLVLASEGSPILLILSGDDYTAKEFSEYAKASVTMSSALMRPNVTQCHVAEANHTFASVEWRRVVEMETIAWLQKMEVPA</sequence>
<evidence type="ECO:0000313" key="2">
    <source>
        <dbReference type="EMBL" id="MCG2577763.1"/>
    </source>
</evidence>
<dbReference type="GO" id="GO:0016787">
    <property type="term" value="F:hydrolase activity"/>
    <property type="evidence" value="ECO:0007669"/>
    <property type="project" value="UniProtKB-KW"/>
</dbReference>
<accession>A0ABS9K3N8</accession>
<feature type="domain" description="Serine aminopeptidase S33" evidence="1">
    <location>
        <begin position="48"/>
        <end position="153"/>
    </location>
</feature>
<evidence type="ECO:0000313" key="3">
    <source>
        <dbReference type="Proteomes" id="UP001165384"/>
    </source>
</evidence>
<dbReference type="Gene3D" id="3.40.50.1820">
    <property type="entry name" value="alpha/beta hydrolase"/>
    <property type="match status" value="1"/>
</dbReference>
<reference evidence="2" key="1">
    <citation type="submission" date="2022-01" db="EMBL/GenBank/DDBJ databases">
        <authorList>
            <person name="Jo J.-H."/>
            <person name="Im W.-T."/>
        </authorList>
    </citation>
    <scope>NUCLEOTIDE SEQUENCE</scope>
    <source>
        <strain evidence="2">XY25</strain>
    </source>
</reference>
<dbReference type="InterPro" id="IPR022742">
    <property type="entry name" value="Hydrolase_4"/>
</dbReference>
<dbReference type="Proteomes" id="UP001165384">
    <property type="component" value="Unassembled WGS sequence"/>
</dbReference>
<gene>
    <name evidence="2" type="ORF">LZ012_12235</name>
</gene>